<evidence type="ECO:0000313" key="1">
    <source>
        <dbReference type="EMBL" id="CAD6502264.1"/>
    </source>
</evidence>
<accession>A0A9W4D170</accession>
<comment type="caution">
    <text evidence="1">The sequence shown here is derived from an EMBL/GenBank/DDBJ whole genome shotgun (WGS) entry which is preliminary data.</text>
</comment>
<evidence type="ECO:0000313" key="2">
    <source>
        <dbReference type="Proteomes" id="UP000683417"/>
    </source>
</evidence>
<organism evidence="1 2">
    <name type="scientific">Blumeria graminis f. sp. triticale</name>
    <dbReference type="NCBI Taxonomy" id="1689686"/>
    <lineage>
        <taxon>Eukaryota</taxon>
        <taxon>Fungi</taxon>
        <taxon>Dikarya</taxon>
        <taxon>Ascomycota</taxon>
        <taxon>Pezizomycotina</taxon>
        <taxon>Leotiomycetes</taxon>
        <taxon>Erysiphales</taxon>
        <taxon>Erysiphaceae</taxon>
        <taxon>Blumeria</taxon>
    </lineage>
</organism>
<dbReference type="EMBL" id="CAJHIT010000005">
    <property type="protein sequence ID" value="CAD6502264.1"/>
    <property type="molecule type" value="Genomic_DNA"/>
</dbReference>
<dbReference type="AlphaFoldDB" id="A0A9W4D170"/>
<gene>
    <name evidence="1" type="ORF">BGTH12_LOCUS3622</name>
</gene>
<name>A0A9W4D170_BLUGR</name>
<sequence>MRKQHFYHVAVLLNAYSRLGCSSPTFMPMQAEDLDIITNDFVCDNNYYSSLNVHSYYMTGCNELWNSDSSKQFPATLEDSHLYGGIHGTLFLWPLKDTRDTSDIRIAGNIRVVFDFRCRFYGVVMRRESNYEHCIELSGKRKANNISSDRKEFRGYRCMGTIFTEAYVRSSTKASWQVILESPNVQRYPFRFSSPNAGQDLHEWPLFKNNEIYAANIRHKRRLLYFVWHKNKGEPIQVIYRSKKLSYTCKFITMNIVPRAHIFDSIGAHKLIVNENKKSYDCHGQIFMDYYIKEIQFTIRNIQADGDYNKFKKNKYPRLMKINQIQSEKIVWTWHLRSSEAGFQMSNIPTRYFLIMSHEYEIIGVYYMKNTSYTKCDEKSVQTISEANNVVSSLDLNNDHPCCELCKDPTGCSCEDNWHNPKRQKISHQFDCYGESSFQESLSY</sequence>
<dbReference type="Proteomes" id="UP000683417">
    <property type="component" value="Unassembled WGS sequence"/>
</dbReference>
<protein>
    <submittedName>
        <fullName evidence="1">BgTH12-02502</fullName>
    </submittedName>
</protein>
<proteinExistence type="predicted"/>
<reference evidence="1" key="1">
    <citation type="submission" date="2020-10" db="EMBL/GenBank/DDBJ databases">
        <authorList>
            <person name="Muller C M."/>
        </authorList>
    </citation>
    <scope>NUCLEOTIDE SEQUENCE</scope>
    <source>
        <strain evidence="1">THUN-12</strain>
    </source>
</reference>